<protein>
    <submittedName>
        <fullName evidence="9">Galactose-1-phosphate uridylyltransferase</fullName>
    </submittedName>
</protein>
<dbReference type="GO" id="GO:0005737">
    <property type="term" value="C:cytoplasm"/>
    <property type="evidence" value="ECO:0007669"/>
    <property type="project" value="InterPro"/>
</dbReference>
<evidence type="ECO:0000256" key="7">
    <source>
        <dbReference type="ARBA" id="ARBA00023277"/>
    </source>
</evidence>
<dbReference type="Proteomes" id="UP000195141">
    <property type="component" value="Chromosome"/>
</dbReference>
<evidence type="ECO:0000313" key="11">
    <source>
        <dbReference type="Proteomes" id="UP000195141"/>
    </source>
</evidence>
<keyword evidence="4 9" id="KW-0808">Transferase</keyword>
<dbReference type="EMBL" id="CP147247">
    <property type="protein sequence ID" value="WYJ91933.1"/>
    <property type="molecule type" value="Genomic_DNA"/>
</dbReference>
<organism evidence="9">
    <name type="scientific">Candidatus Enterococcus clewellii</name>
    <dbReference type="NCBI Taxonomy" id="1834193"/>
    <lineage>
        <taxon>Bacteria</taxon>
        <taxon>Bacillati</taxon>
        <taxon>Bacillota</taxon>
        <taxon>Bacilli</taxon>
        <taxon>Lactobacillales</taxon>
        <taxon>Enterococcaceae</taxon>
        <taxon>Enterococcus</taxon>
    </lineage>
</organism>
<dbReference type="PANTHER" id="PTHR39191:SF1">
    <property type="entry name" value="DUF4922 DOMAIN-CONTAINING PROTEIN"/>
    <property type="match status" value="1"/>
</dbReference>
<keyword evidence="3" id="KW-0963">Cytoplasm</keyword>
<dbReference type="Pfam" id="PF01087">
    <property type="entry name" value="GalP_UDP_transf"/>
    <property type="match status" value="1"/>
</dbReference>
<evidence type="ECO:0000256" key="3">
    <source>
        <dbReference type="ARBA" id="ARBA00022490"/>
    </source>
</evidence>
<dbReference type="AlphaFoldDB" id="A0A242JYG8"/>
<feature type="domain" description="Galactose-1-phosphate uridyl transferase N-terminal" evidence="8">
    <location>
        <begin position="23"/>
        <end position="182"/>
    </location>
</feature>
<evidence type="ECO:0000256" key="1">
    <source>
        <dbReference type="ARBA" id="ARBA00001107"/>
    </source>
</evidence>
<comment type="catalytic activity">
    <reaction evidence="1">
        <text>alpha-D-galactose 1-phosphate + UDP-alpha-D-glucose = alpha-D-glucose 1-phosphate + UDP-alpha-D-galactose</text>
        <dbReference type="Rhea" id="RHEA:13989"/>
        <dbReference type="ChEBI" id="CHEBI:58336"/>
        <dbReference type="ChEBI" id="CHEBI:58601"/>
        <dbReference type="ChEBI" id="CHEBI:58885"/>
        <dbReference type="ChEBI" id="CHEBI:66914"/>
        <dbReference type="EC" id="2.7.7.12"/>
    </reaction>
</comment>
<keyword evidence="11" id="KW-1185">Reference proteome</keyword>
<keyword evidence="5 9" id="KW-0548">Nucleotidyltransferase</keyword>
<sequence length="431" mass="49490">MKLDQVMDDFITLAIQSGGWMELDRLYLKNRILSMIDGKTPNSEYEITYESESADSLSNALVDYATKKADSMAEEAAQGCLKAQLLDLLTPPPSVVNAFFAQHYSKSPEEATDYFYTLNKRNSYIKSPKIERSYSHETSYGTFLLQIKADKTSSESERETLSMVGNKQKYPKCVYCFENEGFCEEGTTALPSRRLIRMNVGGESWGFQFAQHEEFKEKFIVSSELHQRLNLDKNSMARMAQLLDIFPQYFVSLSKEGMMEHGYYVGGKEDFPIAQVGIAQYIELKEFPLMNVGALAWPFPTIRLQSPNAEDIIDGIDYILKMWRQNQKTDRMSIPTILGRKKDNLYEFDILFVENEESGNHSEQATITDYLGRLSLEQKRFEEMMNSSSLSWEESAKKILKQYVESMAARTLFGKGMLVQEEFQAFLLNLE</sequence>
<evidence type="ECO:0000256" key="5">
    <source>
        <dbReference type="ARBA" id="ARBA00022695"/>
    </source>
</evidence>
<reference evidence="10" key="2">
    <citation type="submission" date="2017-05" db="EMBL/GenBank/DDBJ databases">
        <authorList>
            <consortium name="The Broad Institute Genomics Platform"/>
            <consortium name="The Broad Institute Genomic Center for Infectious Diseases"/>
            <person name="Earl A."/>
            <person name="Manson A."/>
            <person name="Schwartman J."/>
            <person name="Gilmore M."/>
            <person name="Abouelleil A."/>
            <person name="Cao P."/>
            <person name="Chapman S."/>
            <person name="Cusick C."/>
            <person name="Shea T."/>
            <person name="Young S."/>
            <person name="Neafsey D."/>
            <person name="Nusbaum C."/>
            <person name="Birren B."/>
        </authorList>
    </citation>
    <scope>NUCLEOTIDE SEQUENCE</scope>
    <source>
        <strain evidence="10">9E7_DIV0242</strain>
    </source>
</reference>
<reference evidence="9" key="1">
    <citation type="submission" date="2017-05" db="EMBL/GenBank/DDBJ databases">
        <title>The Genome Sequence of Enterococcus sp. 9E7_DIV0242.</title>
        <authorList>
            <consortium name="The Broad Institute Genomics Platform"/>
            <consortium name="The Broad Institute Genomic Center for Infectious Diseases"/>
            <person name="Earl A."/>
            <person name="Manson A."/>
            <person name="Schwartman J."/>
            <person name="Gilmore M."/>
            <person name="Abouelleil A."/>
            <person name="Cao P."/>
            <person name="Chapman S."/>
            <person name="Cusick C."/>
            <person name="Shea T."/>
            <person name="Young S."/>
            <person name="Neafsey D."/>
            <person name="Nusbaum C."/>
            <person name="Birren B."/>
        </authorList>
    </citation>
    <scope>NUCLEOTIDE SEQUENCE [LARGE SCALE GENOMIC DNA]</scope>
    <source>
        <strain evidence="9">9E7_DIV0242</strain>
    </source>
</reference>
<dbReference type="PANTHER" id="PTHR39191">
    <property type="entry name" value="GALACTOSE-1-PHOSPHATE URIDYLYLTRANSFERASE"/>
    <property type="match status" value="1"/>
</dbReference>
<evidence type="ECO:0000313" key="10">
    <source>
        <dbReference type="EMBL" id="WYJ91933.1"/>
    </source>
</evidence>
<evidence type="ECO:0000313" key="9">
    <source>
        <dbReference type="EMBL" id="OTP09743.1"/>
    </source>
</evidence>
<dbReference type="EMBL" id="NGMM01000010">
    <property type="protein sequence ID" value="OTP09743.1"/>
    <property type="molecule type" value="Genomic_DNA"/>
</dbReference>
<comment type="pathway">
    <text evidence="2">Carbohydrate metabolism; galactose metabolism.</text>
</comment>
<dbReference type="GO" id="GO:0008108">
    <property type="term" value="F:UDP-glucose:hexose-1-phosphate uridylyltransferase activity"/>
    <property type="evidence" value="ECO:0007669"/>
    <property type="project" value="UniProtKB-EC"/>
</dbReference>
<dbReference type="InterPro" id="IPR000766">
    <property type="entry name" value="GalP_uridyl_Trfase_II"/>
</dbReference>
<dbReference type="GO" id="GO:0006012">
    <property type="term" value="P:galactose metabolic process"/>
    <property type="evidence" value="ECO:0007669"/>
    <property type="project" value="UniProtKB-KW"/>
</dbReference>
<reference evidence="10" key="3">
    <citation type="submission" date="2024-03" db="EMBL/GenBank/DDBJ databases">
        <title>The Genome Sequence of Enterococcus sp. DIV0242b.</title>
        <authorList>
            <consortium name="The Broad Institute Genomics Platform"/>
            <consortium name="The Broad Institute Microbial Omics Core"/>
            <consortium name="The Broad Institute Genomic Center for Infectious Diseases"/>
            <person name="Earl A."/>
            <person name="Manson A."/>
            <person name="Gilmore M."/>
            <person name="Schwartman J."/>
            <person name="Shea T."/>
            <person name="Abouelleil A."/>
            <person name="Cao P."/>
            <person name="Chapman S."/>
            <person name="Cusick C."/>
            <person name="Young S."/>
            <person name="Neafsey D."/>
            <person name="Nusbaum C."/>
            <person name="Birren B."/>
        </authorList>
    </citation>
    <scope>NUCLEOTIDE SEQUENCE</scope>
    <source>
        <strain evidence="10">9E7_DIV0242</strain>
    </source>
</reference>
<proteinExistence type="predicted"/>
<keyword evidence="6" id="KW-0299">Galactose metabolism</keyword>
<gene>
    <name evidence="10" type="ORF">A5888_003706</name>
    <name evidence="9" type="ORF">A5888_004131</name>
</gene>
<evidence type="ECO:0000256" key="4">
    <source>
        <dbReference type="ARBA" id="ARBA00022679"/>
    </source>
</evidence>
<keyword evidence="7" id="KW-0119">Carbohydrate metabolism</keyword>
<evidence type="ECO:0000259" key="8">
    <source>
        <dbReference type="Pfam" id="PF01087"/>
    </source>
</evidence>
<dbReference type="InterPro" id="IPR005849">
    <property type="entry name" value="GalP_Utransf_N"/>
</dbReference>
<evidence type="ECO:0000256" key="2">
    <source>
        <dbReference type="ARBA" id="ARBA00004947"/>
    </source>
</evidence>
<name>A0A242JYG8_9ENTE</name>
<evidence type="ECO:0000256" key="6">
    <source>
        <dbReference type="ARBA" id="ARBA00023144"/>
    </source>
</evidence>
<accession>A0A242JYG8</accession>